<keyword evidence="2" id="KW-1185">Reference proteome</keyword>
<accession>A0ABM8PYT6</accession>
<dbReference type="EMBL" id="CABFWE030000016">
    <property type="protein sequence ID" value="CAD7055343.1"/>
    <property type="molecule type" value="Genomic_DNA"/>
</dbReference>
<dbReference type="Proteomes" id="UP000601041">
    <property type="component" value="Unassembled WGS sequence"/>
</dbReference>
<comment type="caution">
    <text evidence="1">The sequence shown here is derived from an EMBL/GenBank/DDBJ whole genome shotgun (WGS) entry which is preliminary data.</text>
</comment>
<gene>
    <name evidence="1" type="ORF">RHAB21_00700</name>
</gene>
<name>A0ABM8PYT6_9HYPH</name>
<dbReference type="RefSeq" id="WP_142589848.1">
    <property type="nucleotide sequence ID" value="NZ_CABFWE030000016.1"/>
</dbReference>
<organism evidence="1 2">
    <name type="scientific">Pseudorhizobium halotolerans</name>
    <dbReference type="NCBI Taxonomy" id="1233081"/>
    <lineage>
        <taxon>Bacteria</taxon>
        <taxon>Pseudomonadati</taxon>
        <taxon>Pseudomonadota</taxon>
        <taxon>Alphaproteobacteria</taxon>
        <taxon>Hyphomicrobiales</taxon>
        <taxon>Rhizobiaceae</taxon>
        <taxon>Rhizobium/Agrobacterium group</taxon>
        <taxon>Pseudorhizobium</taxon>
    </lineage>
</organism>
<evidence type="ECO:0000313" key="1">
    <source>
        <dbReference type="EMBL" id="CAD7055343.1"/>
    </source>
</evidence>
<sequence length="86" mass="9832">MSRSKRRTRTWKLKLSIEELEKHAPAIFGPLLHLVEEGFVLQTSSGIWRKADGTGTARYVYRCGTNREGRSIVLTSRNIPLRYEAA</sequence>
<protein>
    <submittedName>
        <fullName evidence="1">Uncharacterized protein</fullName>
    </submittedName>
</protein>
<evidence type="ECO:0000313" key="2">
    <source>
        <dbReference type="Proteomes" id="UP000601041"/>
    </source>
</evidence>
<reference evidence="1 2" key="1">
    <citation type="submission" date="2020-11" db="EMBL/GenBank/DDBJ databases">
        <authorList>
            <person name="Lassalle F."/>
        </authorList>
    </citation>
    <scope>NUCLEOTIDE SEQUENCE [LARGE SCALE GENOMIC DNA]</scope>
    <source>
        <strain evidence="1 2">AB21</strain>
    </source>
</reference>
<proteinExistence type="predicted"/>